<dbReference type="SUPFAM" id="SSF53474">
    <property type="entry name" value="alpha/beta-Hydrolases"/>
    <property type="match status" value="1"/>
</dbReference>
<keyword evidence="2 7" id="KW-0378">Hydrolase</keyword>
<evidence type="ECO:0000313" key="7">
    <source>
        <dbReference type="EMBL" id="KAJ7773911.1"/>
    </source>
</evidence>
<comment type="caution">
    <text evidence="7">The sequence shown here is derived from an EMBL/GenBank/DDBJ whole genome shotgun (WGS) entry which is preliminary data.</text>
</comment>
<feature type="region of interest" description="Disordered" evidence="3">
    <location>
        <begin position="527"/>
        <end position="548"/>
    </location>
</feature>
<feature type="domain" description="Peptidase S33 tripeptidyl aminopeptidase-like C-terminal" evidence="6">
    <location>
        <begin position="419"/>
        <end position="519"/>
    </location>
</feature>
<reference evidence="7" key="1">
    <citation type="submission" date="2023-03" db="EMBL/GenBank/DDBJ databases">
        <title>Massive genome expansion in bonnet fungi (Mycena s.s.) driven by repeated elements and novel gene families across ecological guilds.</title>
        <authorList>
            <consortium name="Lawrence Berkeley National Laboratory"/>
            <person name="Harder C.B."/>
            <person name="Miyauchi S."/>
            <person name="Viragh M."/>
            <person name="Kuo A."/>
            <person name="Thoen E."/>
            <person name="Andreopoulos B."/>
            <person name="Lu D."/>
            <person name="Skrede I."/>
            <person name="Drula E."/>
            <person name="Henrissat B."/>
            <person name="Morin E."/>
            <person name="Kohler A."/>
            <person name="Barry K."/>
            <person name="LaButti K."/>
            <person name="Morin E."/>
            <person name="Salamov A."/>
            <person name="Lipzen A."/>
            <person name="Mereny Z."/>
            <person name="Hegedus B."/>
            <person name="Baldrian P."/>
            <person name="Stursova M."/>
            <person name="Weitz H."/>
            <person name="Taylor A."/>
            <person name="Grigoriev I.V."/>
            <person name="Nagy L.G."/>
            <person name="Martin F."/>
            <person name="Kauserud H."/>
        </authorList>
    </citation>
    <scope>NUCLEOTIDE SEQUENCE</scope>
    <source>
        <strain evidence="7">CBHHK182m</strain>
    </source>
</reference>
<dbReference type="EMBL" id="JARKIB010000012">
    <property type="protein sequence ID" value="KAJ7773911.1"/>
    <property type="molecule type" value="Genomic_DNA"/>
</dbReference>
<name>A0AAD7NTH1_9AGAR</name>
<dbReference type="Pfam" id="PF08386">
    <property type="entry name" value="Abhydrolase_4"/>
    <property type="match status" value="1"/>
</dbReference>
<keyword evidence="4" id="KW-0732">Signal</keyword>
<evidence type="ECO:0000259" key="5">
    <source>
        <dbReference type="Pfam" id="PF00561"/>
    </source>
</evidence>
<gene>
    <name evidence="7" type="ORF">B0H16DRAFT_114632</name>
</gene>
<dbReference type="InterPro" id="IPR013595">
    <property type="entry name" value="Pept_S33_TAP-like_C"/>
</dbReference>
<protein>
    <submittedName>
        <fullName evidence="7">Alpha/Beta hydrolase protein</fullName>
    </submittedName>
</protein>
<dbReference type="PANTHER" id="PTHR43248">
    <property type="entry name" value="2-SUCCINYL-6-HYDROXY-2,4-CYCLOHEXADIENE-1-CARBOXYLATE SYNTHASE"/>
    <property type="match status" value="1"/>
</dbReference>
<organism evidence="7 8">
    <name type="scientific">Mycena metata</name>
    <dbReference type="NCBI Taxonomy" id="1033252"/>
    <lineage>
        <taxon>Eukaryota</taxon>
        <taxon>Fungi</taxon>
        <taxon>Dikarya</taxon>
        <taxon>Basidiomycota</taxon>
        <taxon>Agaricomycotina</taxon>
        <taxon>Agaricomycetes</taxon>
        <taxon>Agaricomycetidae</taxon>
        <taxon>Agaricales</taxon>
        <taxon>Marasmiineae</taxon>
        <taxon>Mycenaceae</taxon>
        <taxon>Mycena</taxon>
    </lineage>
</organism>
<evidence type="ECO:0000256" key="3">
    <source>
        <dbReference type="SAM" id="MobiDB-lite"/>
    </source>
</evidence>
<dbReference type="GO" id="GO:0016787">
    <property type="term" value="F:hydrolase activity"/>
    <property type="evidence" value="ECO:0007669"/>
    <property type="project" value="UniProtKB-KW"/>
</dbReference>
<keyword evidence="8" id="KW-1185">Reference proteome</keyword>
<dbReference type="PANTHER" id="PTHR43248:SF25">
    <property type="entry name" value="AB HYDROLASE-1 DOMAIN-CONTAINING PROTEIN-RELATED"/>
    <property type="match status" value="1"/>
</dbReference>
<dbReference type="InterPro" id="IPR029058">
    <property type="entry name" value="AB_hydrolase_fold"/>
</dbReference>
<comment type="similarity">
    <text evidence="1">Belongs to the peptidase S33 family.</text>
</comment>
<dbReference type="AlphaFoldDB" id="A0AAD7NTH1"/>
<accession>A0AAD7NTH1</accession>
<dbReference type="Pfam" id="PF00561">
    <property type="entry name" value="Abhydrolase_1"/>
    <property type="match status" value="1"/>
</dbReference>
<dbReference type="InterPro" id="IPR051601">
    <property type="entry name" value="Serine_prot/Carboxylest_S33"/>
</dbReference>
<dbReference type="Gene3D" id="3.40.50.1820">
    <property type="entry name" value="alpha/beta hydrolase"/>
    <property type="match status" value="1"/>
</dbReference>
<evidence type="ECO:0000313" key="8">
    <source>
        <dbReference type="Proteomes" id="UP001215598"/>
    </source>
</evidence>
<evidence type="ECO:0000256" key="2">
    <source>
        <dbReference type="ARBA" id="ARBA00022801"/>
    </source>
</evidence>
<feature type="domain" description="AB hydrolase-1" evidence="5">
    <location>
        <begin position="87"/>
        <end position="252"/>
    </location>
</feature>
<feature type="signal peptide" evidence="4">
    <location>
        <begin position="1"/>
        <end position="25"/>
    </location>
</feature>
<evidence type="ECO:0000256" key="4">
    <source>
        <dbReference type="SAM" id="SignalP"/>
    </source>
</evidence>
<proteinExistence type="inferred from homology"/>
<dbReference type="InterPro" id="IPR000073">
    <property type="entry name" value="AB_hydrolase_1"/>
</dbReference>
<dbReference type="Proteomes" id="UP001215598">
    <property type="component" value="Unassembled WGS sequence"/>
</dbReference>
<feature type="chain" id="PRO_5042115856" evidence="4">
    <location>
        <begin position="26"/>
        <end position="564"/>
    </location>
</feature>
<evidence type="ECO:0000259" key="6">
    <source>
        <dbReference type="Pfam" id="PF08386"/>
    </source>
</evidence>
<evidence type="ECO:0000256" key="1">
    <source>
        <dbReference type="ARBA" id="ARBA00010088"/>
    </source>
</evidence>
<sequence length="564" mass="60331">MGSLMLFTRFLVLGTVYLSTMGVIADSDFNWSTLLPSTKLDWKPCYSGFECTRLIVPLDYGSAAAGNAAIAITRYPSNSSKSEYLGPVLLNPGGPGGSGVDYAVEFGAEIAAILGDGFDIVGFDPRGVSYSTPTVSWFKSDAERALWIPSTQDTVYAALDESVNAIAEQWARAQIQGQLAEERAGEYLQYITTDNTARDMLRITEAFGQEKLQYWGISYGSALGATFATMFPDKVGRLVIDGVLDMEAWYSANLTAQEADTDKALQAFADGCFAAGLDNCAFYAPSSAQITANLQALLASAETNPLPVVTPISYDVFGYTLLKNILLDSLYSASSFFQPLAEGLADLAKGNASTIYTSFIEAPPFECTADSNSTSPPIPFHDNVFEAVFSIACGDAVAINDTVPELQKFYSQAQNVSSFGDSFTTWRIACSGWKVHRPGRFAGPIGANTSFPLLVIGNTVDPVTPISGANKTAQAFPGSVLLTLDAIAHTSVNAPSTCVFGHLREYFVNGTLPSVGTMCTPDSPVFPSSAGNSTASGRRHLDSRSNLLKARRTRRAIGAARRWN</sequence>